<dbReference type="Proteomes" id="UP000247099">
    <property type="component" value="Unassembled WGS sequence"/>
</dbReference>
<evidence type="ECO:0000256" key="9">
    <source>
        <dbReference type="ARBA" id="ARBA00023235"/>
    </source>
</evidence>
<dbReference type="GO" id="GO:0005524">
    <property type="term" value="F:ATP binding"/>
    <property type="evidence" value="ECO:0007669"/>
    <property type="project" value="UniProtKB-UniRule"/>
</dbReference>
<keyword evidence="5 12" id="KW-0378">Hydrolase</keyword>
<keyword evidence="6 12" id="KW-0347">Helicase</keyword>
<dbReference type="Gene3D" id="3.40.50.300">
    <property type="entry name" value="P-loop containing nucleotide triphosphate hydrolases"/>
    <property type="match status" value="1"/>
</dbReference>
<evidence type="ECO:0000256" key="7">
    <source>
        <dbReference type="ARBA" id="ARBA00022840"/>
    </source>
</evidence>
<evidence type="ECO:0000256" key="5">
    <source>
        <dbReference type="ARBA" id="ARBA00022801"/>
    </source>
</evidence>
<reference evidence="15 16" key="1">
    <citation type="submission" date="2018-05" db="EMBL/GenBank/DDBJ databases">
        <title>Coraliomargarita sinensis sp. nov., isolated from a marine solar saltern.</title>
        <authorList>
            <person name="Zhou L.Y."/>
        </authorList>
    </citation>
    <scope>NUCLEOTIDE SEQUENCE [LARGE SCALE GENOMIC DNA]</scope>
    <source>
        <strain evidence="15 16">WN38</strain>
    </source>
</reference>
<comment type="similarity">
    <text evidence="1 12">Belongs to the helicase family. DnaB subfamily.</text>
</comment>
<dbReference type="CDD" id="cd00984">
    <property type="entry name" value="DnaB_C"/>
    <property type="match status" value="1"/>
</dbReference>
<keyword evidence="16" id="KW-1185">Reference proteome</keyword>
<dbReference type="InParanoid" id="A0A317ZIB3"/>
<dbReference type="RefSeq" id="WP_110130518.1">
    <property type="nucleotide sequence ID" value="NZ_QHJQ01000003.1"/>
</dbReference>
<dbReference type="SUPFAM" id="SSF48024">
    <property type="entry name" value="N-terminal domain of DnaB helicase"/>
    <property type="match status" value="1"/>
</dbReference>
<evidence type="ECO:0000256" key="13">
    <source>
        <dbReference type="SAM" id="MobiDB-lite"/>
    </source>
</evidence>
<dbReference type="Pfam" id="PF00772">
    <property type="entry name" value="DnaB"/>
    <property type="match status" value="1"/>
</dbReference>
<evidence type="ECO:0000256" key="2">
    <source>
        <dbReference type="ARBA" id="ARBA00022515"/>
    </source>
</evidence>
<evidence type="ECO:0000259" key="14">
    <source>
        <dbReference type="PROSITE" id="PS51199"/>
    </source>
</evidence>
<sequence>MPSDSSAAGSGRKKFPGKNRFTPETAEGSELRVPPHNMEAEEGLLAACLLDGGLEVITTCIEMQIQPECFFKEAHAQIYQTLLELYEIGDPIDEIVLFDTLQRKGIEEEVGGLAQIYHIQGRIETSAHAKYYAKIVHEKYLLRRLIRTSREATEACYQQQEDISVFIDKIESEIHHISSGRVSKTATPIKESLKDAVSDIHALLNNKQEASGVLSGFRDLDGMTYGFHPGQMIVLAARPSVGKTSLAMNFAEHAIIPDGGREPTGVLVFSLEMTAAQLAMRLICSRARVDMKRIRDRVASSDDQRQITQTVKELERTPLWIDDAADSTILDLRAKARRIDAKNRLGLIVIDYLQLVRGTDSRAPREQQIADISRGVKSLAKELDVPVVVLSQLNRESEKDNRDPRLSDLRESGSIEQDADVVFLLSRAKKRDDDESVEEGGLPGDVEQIKLIIAKQRNGPVGDIDLTFVRRYTRYENFQH</sequence>
<evidence type="ECO:0000313" key="15">
    <source>
        <dbReference type="EMBL" id="PXA04712.1"/>
    </source>
</evidence>
<gene>
    <name evidence="15" type="primary">dnaB</name>
    <name evidence="15" type="ORF">DDZ13_05950</name>
</gene>
<dbReference type="EC" id="5.6.2.3" evidence="11 12"/>
<feature type="region of interest" description="Disordered" evidence="13">
    <location>
        <begin position="1"/>
        <end position="34"/>
    </location>
</feature>
<dbReference type="InterPro" id="IPR036185">
    <property type="entry name" value="DNA_heli_DnaB-like_N_sf"/>
</dbReference>
<dbReference type="GO" id="GO:0043139">
    <property type="term" value="F:5'-3' DNA helicase activity"/>
    <property type="evidence" value="ECO:0007669"/>
    <property type="project" value="UniProtKB-EC"/>
</dbReference>
<evidence type="ECO:0000256" key="8">
    <source>
        <dbReference type="ARBA" id="ARBA00023125"/>
    </source>
</evidence>
<proteinExistence type="inferred from homology"/>
<dbReference type="InterPro" id="IPR007693">
    <property type="entry name" value="DNA_helicase_DnaB-like_N"/>
</dbReference>
<dbReference type="PANTHER" id="PTHR30153">
    <property type="entry name" value="REPLICATIVE DNA HELICASE DNAB"/>
    <property type="match status" value="1"/>
</dbReference>
<dbReference type="EMBL" id="QHJQ01000003">
    <property type="protein sequence ID" value="PXA04712.1"/>
    <property type="molecule type" value="Genomic_DNA"/>
</dbReference>
<evidence type="ECO:0000256" key="3">
    <source>
        <dbReference type="ARBA" id="ARBA00022705"/>
    </source>
</evidence>
<keyword evidence="4 12" id="KW-0547">Nucleotide-binding</keyword>
<keyword evidence="7 12" id="KW-0067">ATP-binding</keyword>
<evidence type="ECO:0000256" key="10">
    <source>
        <dbReference type="ARBA" id="ARBA00048954"/>
    </source>
</evidence>
<evidence type="ECO:0000256" key="1">
    <source>
        <dbReference type="ARBA" id="ARBA00008428"/>
    </source>
</evidence>
<keyword evidence="2 12" id="KW-0639">Primosome</keyword>
<dbReference type="OrthoDB" id="9773982at2"/>
<feature type="domain" description="SF4 helicase" evidence="14">
    <location>
        <begin position="206"/>
        <end position="480"/>
    </location>
</feature>
<accession>A0A317ZIB3</accession>
<dbReference type="GO" id="GO:1990077">
    <property type="term" value="C:primosome complex"/>
    <property type="evidence" value="ECO:0007669"/>
    <property type="project" value="UniProtKB-UniRule"/>
</dbReference>
<dbReference type="AlphaFoldDB" id="A0A317ZIB3"/>
<dbReference type="GO" id="GO:0006269">
    <property type="term" value="P:DNA replication, synthesis of primer"/>
    <property type="evidence" value="ECO:0007669"/>
    <property type="project" value="UniProtKB-UniRule"/>
</dbReference>
<evidence type="ECO:0000256" key="4">
    <source>
        <dbReference type="ARBA" id="ARBA00022741"/>
    </source>
</evidence>
<dbReference type="InterPro" id="IPR007694">
    <property type="entry name" value="DNA_helicase_DnaB-like_C"/>
</dbReference>
<name>A0A317ZIB3_9BACT</name>
<dbReference type="GO" id="GO:0003677">
    <property type="term" value="F:DNA binding"/>
    <property type="evidence" value="ECO:0007669"/>
    <property type="project" value="UniProtKB-UniRule"/>
</dbReference>
<dbReference type="Gene3D" id="1.10.860.10">
    <property type="entry name" value="DNAb Helicase, Chain A"/>
    <property type="match status" value="1"/>
</dbReference>
<evidence type="ECO:0000256" key="11">
    <source>
        <dbReference type="NCBIfam" id="TIGR00665"/>
    </source>
</evidence>
<protein>
    <recommendedName>
        <fullName evidence="11 12">Replicative DNA helicase</fullName>
        <ecNumber evidence="11 12">5.6.2.3</ecNumber>
    </recommendedName>
</protein>
<dbReference type="PROSITE" id="PS51199">
    <property type="entry name" value="SF4_HELICASE"/>
    <property type="match status" value="1"/>
</dbReference>
<comment type="catalytic activity">
    <reaction evidence="10 12">
        <text>ATP + H2O = ADP + phosphate + H(+)</text>
        <dbReference type="Rhea" id="RHEA:13065"/>
        <dbReference type="ChEBI" id="CHEBI:15377"/>
        <dbReference type="ChEBI" id="CHEBI:15378"/>
        <dbReference type="ChEBI" id="CHEBI:30616"/>
        <dbReference type="ChEBI" id="CHEBI:43474"/>
        <dbReference type="ChEBI" id="CHEBI:456216"/>
        <dbReference type="EC" id="5.6.2.3"/>
    </reaction>
</comment>
<evidence type="ECO:0000256" key="12">
    <source>
        <dbReference type="RuleBase" id="RU362085"/>
    </source>
</evidence>
<dbReference type="InterPro" id="IPR003593">
    <property type="entry name" value="AAA+_ATPase"/>
</dbReference>
<evidence type="ECO:0000313" key="16">
    <source>
        <dbReference type="Proteomes" id="UP000247099"/>
    </source>
</evidence>
<dbReference type="GO" id="GO:0016887">
    <property type="term" value="F:ATP hydrolysis activity"/>
    <property type="evidence" value="ECO:0007669"/>
    <property type="project" value="RHEA"/>
</dbReference>
<dbReference type="InterPro" id="IPR027417">
    <property type="entry name" value="P-loop_NTPase"/>
</dbReference>
<dbReference type="GO" id="GO:0005829">
    <property type="term" value="C:cytosol"/>
    <property type="evidence" value="ECO:0007669"/>
    <property type="project" value="TreeGrafter"/>
</dbReference>
<dbReference type="InterPro" id="IPR016136">
    <property type="entry name" value="DNA_helicase_N/primase_C"/>
</dbReference>
<dbReference type="PANTHER" id="PTHR30153:SF2">
    <property type="entry name" value="REPLICATIVE DNA HELICASE"/>
    <property type="match status" value="1"/>
</dbReference>
<keyword evidence="3 12" id="KW-0235">DNA replication</keyword>
<evidence type="ECO:0000256" key="6">
    <source>
        <dbReference type="ARBA" id="ARBA00022806"/>
    </source>
</evidence>
<dbReference type="Pfam" id="PF03796">
    <property type="entry name" value="DnaB_C"/>
    <property type="match status" value="1"/>
</dbReference>
<keyword evidence="9" id="KW-0413">Isomerase</keyword>
<dbReference type="SUPFAM" id="SSF52540">
    <property type="entry name" value="P-loop containing nucleoside triphosphate hydrolases"/>
    <property type="match status" value="1"/>
</dbReference>
<dbReference type="FunCoup" id="A0A317ZIB3">
    <property type="interactions" value="193"/>
</dbReference>
<keyword evidence="8 12" id="KW-0238">DNA-binding</keyword>
<organism evidence="15 16">
    <name type="scientific">Coraliomargarita sinensis</name>
    <dbReference type="NCBI Taxonomy" id="2174842"/>
    <lineage>
        <taxon>Bacteria</taxon>
        <taxon>Pseudomonadati</taxon>
        <taxon>Verrucomicrobiota</taxon>
        <taxon>Opitutia</taxon>
        <taxon>Puniceicoccales</taxon>
        <taxon>Coraliomargaritaceae</taxon>
        <taxon>Coraliomargarita</taxon>
    </lineage>
</organism>
<dbReference type="InterPro" id="IPR007692">
    <property type="entry name" value="DNA_helicase_DnaB"/>
</dbReference>
<dbReference type="NCBIfam" id="TIGR00665">
    <property type="entry name" value="DnaB"/>
    <property type="match status" value="1"/>
</dbReference>
<comment type="function">
    <text evidence="12">The main replicative DNA helicase, it participates in initiation and elongation during chromosome replication. Travels ahead of the DNA replisome, separating dsDNA into templates for DNA synthesis. A processive ATP-dependent 5'-3' DNA helicase it has DNA-dependent ATPase activity.</text>
</comment>
<dbReference type="SMART" id="SM00382">
    <property type="entry name" value="AAA"/>
    <property type="match status" value="1"/>
</dbReference>
<comment type="caution">
    <text evidence="15">The sequence shown here is derived from an EMBL/GenBank/DDBJ whole genome shotgun (WGS) entry which is preliminary data.</text>
</comment>